<dbReference type="PANTHER" id="PTHR43537">
    <property type="entry name" value="TRANSCRIPTIONAL REGULATOR, GNTR FAMILY"/>
    <property type="match status" value="1"/>
</dbReference>
<dbReference type="SUPFAM" id="SSF48008">
    <property type="entry name" value="GntR ligand-binding domain-like"/>
    <property type="match status" value="1"/>
</dbReference>
<dbReference type="RefSeq" id="WP_380114640.1">
    <property type="nucleotide sequence ID" value="NZ_JBHSIU010000011.1"/>
</dbReference>
<evidence type="ECO:0000313" key="6">
    <source>
        <dbReference type="Proteomes" id="UP001595912"/>
    </source>
</evidence>
<dbReference type="InterPro" id="IPR008920">
    <property type="entry name" value="TF_FadR/GntR_C"/>
</dbReference>
<evidence type="ECO:0000259" key="4">
    <source>
        <dbReference type="PROSITE" id="PS50949"/>
    </source>
</evidence>
<proteinExistence type="predicted"/>
<dbReference type="Pfam" id="PF07729">
    <property type="entry name" value="FCD"/>
    <property type="match status" value="1"/>
</dbReference>
<dbReference type="PANTHER" id="PTHR43537:SF44">
    <property type="entry name" value="GNTR FAMILY REGULATORY PROTEIN"/>
    <property type="match status" value="1"/>
</dbReference>
<dbReference type="Proteomes" id="UP001595912">
    <property type="component" value="Unassembled WGS sequence"/>
</dbReference>
<dbReference type="InterPro" id="IPR036390">
    <property type="entry name" value="WH_DNA-bd_sf"/>
</dbReference>
<organism evidence="5 6">
    <name type="scientific">Dactylosporangium cerinum</name>
    <dbReference type="NCBI Taxonomy" id="1434730"/>
    <lineage>
        <taxon>Bacteria</taxon>
        <taxon>Bacillati</taxon>
        <taxon>Actinomycetota</taxon>
        <taxon>Actinomycetes</taxon>
        <taxon>Micromonosporales</taxon>
        <taxon>Micromonosporaceae</taxon>
        <taxon>Dactylosporangium</taxon>
    </lineage>
</organism>
<evidence type="ECO:0000313" key="5">
    <source>
        <dbReference type="EMBL" id="MFC4998388.1"/>
    </source>
</evidence>
<dbReference type="InterPro" id="IPR036388">
    <property type="entry name" value="WH-like_DNA-bd_sf"/>
</dbReference>
<keyword evidence="2" id="KW-0238">DNA-binding</keyword>
<protein>
    <submittedName>
        <fullName evidence="5">FadR/GntR family transcriptional regulator</fullName>
    </submittedName>
</protein>
<dbReference type="InterPro" id="IPR000524">
    <property type="entry name" value="Tscrpt_reg_HTH_GntR"/>
</dbReference>
<evidence type="ECO:0000256" key="2">
    <source>
        <dbReference type="ARBA" id="ARBA00023125"/>
    </source>
</evidence>
<evidence type="ECO:0000256" key="1">
    <source>
        <dbReference type="ARBA" id="ARBA00023015"/>
    </source>
</evidence>
<keyword evidence="1" id="KW-0805">Transcription regulation</keyword>
<keyword evidence="6" id="KW-1185">Reference proteome</keyword>
<name>A0ABV9VSJ6_9ACTN</name>
<dbReference type="PROSITE" id="PS50949">
    <property type="entry name" value="HTH_GNTR"/>
    <property type="match status" value="1"/>
</dbReference>
<dbReference type="SUPFAM" id="SSF46785">
    <property type="entry name" value="Winged helix' DNA-binding domain"/>
    <property type="match status" value="1"/>
</dbReference>
<dbReference type="SMART" id="SM00345">
    <property type="entry name" value="HTH_GNTR"/>
    <property type="match status" value="1"/>
</dbReference>
<comment type="caution">
    <text evidence="5">The sequence shown here is derived from an EMBL/GenBank/DDBJ whole genome shotgun (WGS) entry which is preliminary data.</text>
</comment>
<dbReference type="SMART" id="SM00895">
    <property type="entry name" value="FCD"/>
    <property type="match status" value="1"/>
</dbReference>
<sequence>MTGSQTAAPAWTRRPANLARAITAELVSRIVGGLHPPGTPLPPEPALCETFSVSRTVVREAVKLLQEKGLVQVRQGSGTIVTSPGTWNLLDELVLAASIAQDDSMNVLDDLVVTRRLLESDMAGVAARRADQDTIEQLRALVDRMDELVDDHVTYEEHDRAFHDIVMHASGNRIARGVVTALQSQAIHTARYVGRTERALCVASNLGHRQVSEHIAAHDPDGAAAAMFTHITDAWLARRAGPGDALRLQR</sequence>
<accession>A0ABV9VSJ6</accession>
<dbReference type="PRINTS" id="PR00035">
    <property type="entry name" value="HTHGNTR"/>
</dbReference>
<reference evidence="6" key="1">
    <citation type="journal article" date="2019" name="Int. J. Syst. Evol. Microbiol.">
        <title>The Global Catalogue of Microorganisms (GCM) 10K type strain sequencing project: providing services to taxonomists for standard genome sequencing and annotation.</title>
        <authorList>
            <consortium name="The Broad Institute Genomics Platform"/>
            <consortium name="The Broad Institute Genome Sequencing Center for Infectious Disease"/>
            <person name="Wu L."/>
            <person name="Ma J."/>
        </authorList>
    </citation>
    <scope>NUCLEOTIDE SEQUENCE [LARGE SCALE GENOMIC DNA]</scope>
    <source>
        <strain evidence="6">CGMCC 4.7152</strain>
    </source>
</reference>
<dbReference type="Gene3D" id="1.10.10.10">
    <property type="entry name" value="Winged helix-like DNA-binding domain superfamily/Winged helix DNA-binding domain"/>
    <property type="match status" value="1"/>
</dbReference>
<dbReference type="Gene3D" id="1.20.120.530">
    <property type="entry name" value="GntR ligand-binding domain-like"/>
    <property type="match status" value="1"/>
</dbReference>
<gene>
    <name evidence="5" type="ORF">ACFPIJ_11135</name>
</gene>
<feature type="domain" description="HTH gntR-type" evidence="4">
    <location>
        <begin position="16"/>
        <end position="84"/>
    </location>
</feature>
<dbReference type="InterPro" id="IPR011711">
    <property type="entry name" value="GntR_C"/>
</dbReference>
<dbReference type="EMBL" id="JBHSIU010000011">
    <property type="protein sequence ID" value="MFC4998388.1"/>
    <property type="molecule type" value="Genomic_DNA"/>
</dbReference>
<evidence type="ECO:0000256" key="3">
    <source>
        <dbReference type="ARBA" id="ARBA00023163"/>
    </source>
</evidence>
<keyword evidence="3" id="KW-0804">Transcription</keyword>
<dbReference type="Pfam" id="PF00392">
    <property type="entry name" value="GntR"/>
    <property type="match status" value="1"/>
</dbReference>